<proteinExistence type="predicted"/>
<dbReference type="EMBL" id="GBXM01052496">
    <property type="protein sequence ID" value="JAH56081.1"/>
    <property type="molecule type" value="Transcribed_RNA"/>
</dbReference>
<sequence>MNSVDIIYLCNGVFSVIMNWNVHCGYSVKMCLHPTVPVHYSLLPKIFYCSLRWV</sequence>
<name>A0A0E9TR79_ANGAN</name>
<organism evidence="1">
    <name type="scientific">Anguilla anguilla</name>
    <name type="common">European freshwater eel</name>
    <name type="synonym">Muraena anguilla</name>
    <dbReference type="NCBI Taxonomy" id="7936"/>
    <lineage>
        <taxon>Eukaryota</taxon>
        <taxon>Metazoa</taxon>
        <taxon>Chordata</taxon>
        <taxon>Craniata</taxon>
        <taxon>Vertebrata</taxon>
        <taxon>Euteleostomi</taxon>
        <taxon>Actinopterygii</taxon>
        <taxon>Neopterygii</taxon>
        <taxon>Teleostei</taxon>
        <taxon>Anguilliformes</taxon>
        <taxon>Anguillidae</taxon>
        <taxon>Anguilla</taxon>
    </lineage>
</organism>
<reference evidence="1" key="1">
    <citation type="submission" date="2014-11" db="EMBL/GenBank/DDBJ databases">
        <authorList>
            <person name="Amaro Gonzalez C."/>
        </authorList>
    </citation>
    <scope>NUCLEOTIDE SEQUENCE</scope>
</reference>
<dbReference type="AlphaFoldDB" id="A0A0E9TR79"/>
<protein>
    <submittedName>
        <fullName evidence="1">Uncharacterized protein</fullName>
    </submittedName>
</protein>
<evidence type="ECO:0000313" key="1">
    <source>
        <dbReference type="EMBL" id="JAH56081.1"/>
    </source>
</evidence>
<accession>A0A0E9TR79</accession>
<reference evidence="1" key="2">
    <citation type="journal article" date="2015" name="Fish Shellfish Immunol.">
        <title>Early steps in the European eel (Anguilla anguilla)-Vibrio vulnificus interaction in the gills: Role of the RtxA13 toxin.</title>
        <authorList>
            <person name="Callol A."/>
            <person name="Pajuelo D."/>
            <person name="Ebbesson L."/>
            <person name="Teles M."/>
            <person name="MacKenzie S."/>
            <person name="Amaro C."/>
        </authorList>
    </citation>
    <scope>NUCLEOTIDE SEQUENCE</scope>
</reference>